<evidence type="ECO:0000313" key="3">
    <source>
        <dbReference type="Proteomes" id="UP000253153"/>
    </source>
</evidence>
<feature type="signal peptide" evidence="1">
    <location>
        <begin position="1"/>
        <end position="20"/>
    </location>
</feature>
<dbReference type="RefSeq" id="XP_031010681.1">
    <property type="nucleotide sequence ID" value="XM_031165262.1"/>
</dbReference>
<dbReference type="AlphaFoldDB" id="A0A366QN31"/>
<dbReference type="EMBL" id="QKXC01000356">
    <property type="protein sequence ID" value="RBR06247.1"/>
    <property type="molecule type" value="Genomic_DNA"/>
</dbReference>
<keyword evidence="1" id="KW-0732">Signal</keyword>
<name>A0A366QN31_9HYPO</name>
<gene>
    <name evidence="2" type="ORF">FIESC28_11134</name>
</gene>
<evidence type="ECO:0000256" key="1">
    <source>
        <dbReference type="SAM" id="SignalP"/>
    </source>
</evidence>
<comment type="caution">
    <text evidence="2">The sequence shown here is derived from an EMBL/GenBank/DDBJ whole genome shotgun (WGS) entry which is preliminary data.</text>
</comment>
<accession>A0A366QN31</accession>
<dbReference type="OrthoDB" id="4711424at2759"/>
<reference evidence="2 3" key="1">
    <citation type="submission" date="2018-06" db="EMBL/GenBank/DDBJ databases">
        <title>Fusarium incarnatum-equiseti species complex species 28.</title>
        <authorList>
            <person name="Gardiner D.M."/>
        </authorList>
    </citation>
    <scope>NUCLEOTIDE SEQUENCE [LARGE SCALE GENOMIC DNA]</scope>
    <source>
        <strain evidence="2 3">FIESC_28</strain>
    </source>
</reference>
<organism evidence="2 3">
    <name type="scientific">Fusarium coffeatum</name>
    <dbReference type="NCBI Taxonomy" id="231269"/>
    <lineage>
        <taxon>Eukaryota</taxon>
        <taxon>Fungi</taxon>
        <taxon>Dikarya</taxon>
        <taxon>Ascomycota</taxon>
        <taxon>Pezizomycotina</taxon>
        <taxon>Sordariomycetes</taxon>
        <taxon>Hypocreomycetidae</taxon>
        <taxon>Hypocreales</taxon>
        <taxon>Nectriaceae</taxon>
        <taxon>Fusarium</taxon>
        <taxon>Fusarium incarnatum-equiseti species complex</taxon>
    </lineage>
</organism>
<protein>
    <submittedName>
        <fullName evidence="2">Uncharacterized protein</fullName>
    </submittedName>
</protein>
<dbReference type="GeneID" id="42000558"/>
<sequence>MRAGLFKIFTITATFSTVLSAPVDPAEGQVNTTETTDLHAVATPVKVAEVKDTGAGDVLRRTRH</sequence>
<proteinExistence type="predicted"/>
<keyword evidence="3" id="KW-1185">Reference proteome</keyword>
<evidence type="ECO:0000313" key="2">
    <source>
        <dbReference type="EMBL" id="RBR06247.1"/>
    </source>
</evidence>
<dbReference type="Proteomes" id="UP000253153">
    <property type="component" value="Unassembled WGS sequence"/>
</dbReference>
<feature type="chain" id="PRO_5016719483" evidence="1">
    <location>
        <begin position="21"/>
        <end position="64"/>
    </location>
</feature>